<organism evidence="1 2">
    <name type="scientific">Stylosanthes scabra</name>
    <dbReference type="NCBI Taxonomy" id="79078"/>
    <lineage>
        <taxon>Eukaryota</taxon>
        <taxon>Viridiplantae</taxon>
        <taxon>Streptophyta</taxon>
        <taxon>Embryophyta</taxon>
        <taxon>Tracheophyta</taxon>
        <taxon>Spermatophyta</taxon>
        <taxon>Magnoliopsida</taxon>
        <taxon>eudicotyledons</taxon>
        <taxon>Gunneridae</taxon>
        <taxon>Pentapetalae</taxon>
        <taxon>rosids</taxon>
        <taxon>fabids</taxon>
        <taxon>Fabales</taxon>
        <taxon>Fabaceae</taxon>
        <taxon>Papilionoideae</taxon>
        <taxon>50 kb inversion clade</taxon>
        <taxon>dalbergioids sensu lato</taxon>
        <taxon>Dalbergieae</taxon>
        <taxon>Pterocarpus clade</taxon>
        <taxon>Stylosanthes</taxon>
    </lineage>
</organism>
<accession>A0ABU6RJ40</accession>
<dbReference type="Proteomes" id="UP001341840">
    <property type="component" value="Unassembled WGS sequence"/>
</dbReference>
<proteinExistence type="predicted"/>
<keyword evidence="2" id="KW-1185">Reference proteome</keyword>
<dbReference type="EMBL" id="JASCZI010030588">
    <property type="protein sequence ID" value="MED6123758.1"/>
    <property type="molecule type" value="Genomic_DNA"/>
</dbReference>
<comment type="caution">
    <text evidence="1">The sequence shown here is derived from an EMBL/GenBank/DDBJ whole genome shotgun (WGS) entry which is preliminary data.</text>
</comment>
<evidence type="ECO:0000313" key="1">
    <source>
        <dbReference type="EMBL" id="MED6123758.1"/>
    </source>
</evidence>
<evidence type="ECO:0000313" key="2">
    <source>
        <dbReference type="Proteomes" id="UP001341840"/>
    </source>
</evidence>
<reference evidence="1 2" key="1">
    <citation type="journal article" date="2023" name="Plants (Basel)">
        <title>Bridging the Gap: Combining Genomics and Transcriptomics Approaches to Understand Stylosanthes scabra, an Orphan Legume from the Brazilian Caatinga.</title>
        <authorList>
            <person name="Ferreira-Neto J.R.C."/>
            <person name="da Silva M.D."/>
            <person name="Binneck E."/>
            <person name="de Melo N.F."/>
            <person name="da Silva R.H."/>
            <person name="de Melo A.L.T.M."/>
            <person name="Pandolfi V."/>
            <person name="Bustamante F.O."/>
            <person name="Brasileiro-Vidal A.C."/>
            <person name="Benko-Iseppon A.M."/>
        </authorList>
    </citation>
    <scope>NUCLEOTIDE SEQUENCE [LARGE SCALE GENOMIC DNA]</scope>
    <source>
        <tissue evidence="1">Leaves</tissue>
    </source>
</reference>
<protein>
    <submittedName>
        <fullName evidence="1">Uncharacterized protein</fullName>
    </submittedName>
</protein>
<sequence length="153" mass="17170">MDAGENGRKWRGEALRFSSKGLKPERYVGFEIAAEPFKSLPYPLAVDKTRRKEPLDGFKVYTNDGISLTTISGLLAMILRRNHIHLASLSTIFSSFTFSSCSRNSNCFKEEIANKFGSTLAIKLIINTRIEDSRFGVYSDRLNNKWLVGGALN</sequence>
<gene>
    <name evidence="1" type="ORF">PIB30_052412</name>
</gene>
<name>A0ABU6RJ40_9FABA</name>